<protein>
    <submittedName>
        <fullName evidence="5">Arginase</fullName>
    </submittedName>
</protein>
<dbReference type="PANTHER" id="PTHR43782">
    <property type="entry name" value="ARGINASE"/>
    <property type="match status" value="1"/>
</dbReference>
<keyword evidence="3" id="KW-0464">Manganese</keyword>
<gene>
    <name evidence="5" type="primary">rocF</name>
    <name evidence="5" type="ORF">Microterr_07860</name>
</gene>
<keyword evidence="6" id="KW-1185">Reference proteome</keyword>
<sequence length="272" mass="27584">MTRFLVVPQWQGSPAARAMLLVDGAEAIAGDLPRSACTLVEVPLEAGEALETGVQRLSAVARIRSIVEEHLAPLTEHVVVVGGDCGVAVPAIAHAAAQHPALAVVWCDAHGDLNDPESSPSGAFSGMALRAVLGEGEGTLRLDGAIAADRVVLVGARDLDDPEEEAAERFGLRRLSADDLADPDALAAAVASTGADAVYVHVDLDVLDPAVLGGVSIPVPFGAEVPQLVAAIGRLRERVPLVGASIAGFAPASPAAAVDDLGAILRVIGALA</sequence>
<accession>A0ABM8DXA7</accession>
<evidence type="ECO:0000313" key="5">
    <source>
        <dbReference type="EMBL" id="BDV30126.1"/>
    </source>
</evidence>
<organism evidence="5 6">
    <name type="scientific">Microbacterium terricola</name>
    <dbReference type="NCBI Taxonomy" id="344163"/>
    <lineage>
        <taxon>Bacteria</taxon>
        <taxon>Bacillati</taxon>
        <taxon>Actinomycetota</taxon>
        <taxon>Actinomycetes</taxon>
        <taxon>Micrococcales</taxon>
        <taxon>Microbacteriaceae</taxon>
        <taxon>Microbacterium</taxon>
    </lineage>
</organism>
<evidence type="ECO:0000256" key="1">
    <source>
        <dbReference type="ARBA" id="ARBA00022723"/>
    </source>
</evidence>
<dbReference type="SUPFAM" id="SSF52768">
    <property type="entry name" value="Arginase/deacetylase"/>
    <property type="match status" value="1"/>
</dbReference>
<dbReference type="Gene3D" id="3.40.800.10">
    <property type="entry name" value="Ureohydrolase domain"/>
    <property type="match status" value="1"/>
</dbReference>
<dbReference type="Pfam" id="PF00491">
    <property type="entry name" value="Arginase"/>
    <property type="match status" value="1"/>
</dbReference>
<dbReference type="EMBL" id="AP027141">
    <property type="protein sequence ID" value="BDV30126.1"/>
    <property type="molecule type" value="Genomic_DNA"/>
</dbReference>
<dbReference type="InterPro" id="IPR006035">
    <property type="entry name" value="Ureohydrolase"/>
</dbReference>
<dbReference type="CDD" id="cd09999">
    <property type="entry name" value="Arginase-like_1"/>
    <property type="match status" value="1"/>
</dbReference>
<evidence type="ECO:0000256" key="3">
    <source>
        <dbReference type="ARBA" id="ARBA00023211"/>
    </source>
</evidence>
<evidence type="ECO:0000256" key="2">
    <source>
        <dbReference type="ARBA" id="ARBA00022801"/>
    </source>
</evidence>
<reference evidence="5 6" key="1">
    <citation type="submission" date="2022-12" db="EMBL/GenBank/DDBJ databases">
        <title>Microbacterium terricola strain KV-448 chromosome, complete genome.</title>
        <authorList>
            <person name="Oshima T."/>
            <person name="Moriya T."/>
            <person name="Bessho Y."/>
        </authorList>
    </citation>
    <scope>NUCLEOTIDE SEQUENCE [LARGE SCALE GENOMIC DNA]</scope>
    <source>
        <strain evidence="5 6">KV-448</strain>
    </source>
</reference>
<keyword evidence="1" id="KW-0479">Metal-binding</keyword>
<dbReference type="Proteomes" id="UP001317779">
    <property type="component" value="Chromosome"/>
</dbReference>
<keyword evidence="2" id="KW-0378">Hydrolase</keyword>
<dbReference type="PANTHER" id="PTHR43782:SF3">
    <property type="entry name" value="ARGINASE"/>
    <property type="match status" value="1"/>
</dbReference>
<proteinExistence type="inferred from homology"/>
<dbReference type="PRINTS" id="PR00116">
    <property type="entry name" value="ARGINASE"/>
</dbReference>
<comment type="similarity">
    <text evidence="4">Belongs to the arginase family.</text>
</comment>
<evidence type="ECO:0000313" key="6">
    <source>
        <dbReference type="Proteomes" id="UP001317779"/>
    </source>
</evidence>
<dbReference type="InterPro" id="IPR023696">
    <property type="entry name" value="Ureohydrolase_dom_sf"/>
</dbReference>
<dbReference type="RefSeq" id="WP_263796015.1">
    <property type="nucleotide sequence ID" value="NZ_AP027141.1"/>
</dbReference>
<dbReference type="PROSITE" id="PS51409">
    <property type="entry name" value="ARGINASE_2"/>
    <property type="match status" value="1"/>
</dbReference>
<name>A0ABM8DXA7_9MICO</name>
<evidence type="ECO:0000256" key="4">
    <source>
        <dbReference type="PROSITE-ProRule" id="PRU00742"/>
    </source>
</evidence>